<comment type="caution">
    <text evidence="13">The sequence shown here is derived from an EMBL/GenBank/DDBJ whole genome shotgun (WGS) entry which is preliminary data.</text>
</comment>
<feature type="domain" description="HIT" evidence="12">
    <location>
        <begin position="592"/>
        <end position="705"/>
    </location>
</feature>
<gene>
    <name evidence="13" type="ORF">FHETE_2169</name>
</gene>
<keyword evidence="7" id="KW-0325">Glycoprotein</keyword>
<feature type="transmembrane region" description="Helical" evidence="10">
    <location>
        <begin position="454"/>
        <end position="475"/>
    </location>
</feature>
<evidence type="ECO:0000256" key="2">
    <source>
        <dbReference type="ARBA" id="ARBA00022692"/>
    </source>
</evidence>
<feature type="region of interest" description="Disordered" evidence="9">
    <location>
        <begin position="730"/>
        <end position="761"/>
    </location>
</feature>
<evidence type="ECO:0000256" key="7">
    <source>
        <dbReference type="ARBA" id="ARBA00023180"/>
    </source>
</evidence>
<feature type="region of interest" description="Disordered" evidence="9">
    <location>
        <begin position="1"/>
        <end position="33"/>
    </location>
</feature>
<dbReference type="InterPro" id="IPR019808">
    <property type="entry name" value="Histidine_triad_CS"/>
</dbReference>
<feature type="short sequence motif" description="Histidine triad motif" evidence="8">
    <location>
        <begin position="690"/>
        <end position="694"/>
    </location>
</feature>
<feature type="compositionally biased region" description="Polar residues" evidence="9">
    <location>
        <begin position="13"/>
        <end position="27"/>
    </location>
</feature>
<keyword evidence="4" id="KW-0378">Hydrolase</keyword>
<keyword evidence="5 10" id="KW-1133">Transmembrane helix</keyword>
<feature type="domain" description="Major facilitator superfamily (MFS) profile" evidence="11">
    <location>
        <begin position="68"/>
        <end position="544"/>
    </location>
</feature>
<dbReference type="InterPro" id="IPR036259">
    <property type="entry name" value="MFS_trans_sf"/>
</dbReference>
<evidence type="ECO:0000259" key="11">
    <source>
        <dbReference type="PROSITE" id="PS50850"/>
    </source>
</evidence>
<feature type="transmembrane region" description="Helical" evidence="10">
    <location>
        <begin position="255"/>
        <end position="277"/>
    </location>
</feature>
<dbReference type="PANTHER" id="PTHR23507">
    <property type="entry name" value="ZGC:174356"/>
    <property type="match status" value="1"/>
</dbReference>
<evidence type="ECO:0000256" key="9">
    <source>
        <dbReference type="SAM" id="MobiDB-lite"/>
    </source>
</evidence>
<name>A0A8H5WZ81_FUSHE</name>
<dbReference type="Gene3D" id="3.30.428.10">
    <property type="entry name" value="HIT-like"/>
    <property type="match status" value="1"/>
</dbReference>
<dbReference type="EMBL" id="JAAGWQ010000033">
    <property type="protein sequence ID" value="KAF5676460.1"/>
    <property type="molecule type" value="Genomic_DNA"/>
</dbReference>
<evidence type="ECO:0000256" key="10">
    <source>
        <dbReference type="SAM" id="Phobius"/>
    </source>
</evidence>
<feature type="transmembrane region" description="Helical" evidence="10">
    <location>
        <begin position="229"/>
        <end position="249"/>
    </location>
</feature>
<organism evidence="13 14">
    <name type="scientific">Fusarium heterosporum</name>
    <dbReference type="NCBI Taxonomy" id="42747"/>
    <lineage>
        <taxon>Eukaryota</taxon>
        <taxon>Fungi</taxon>
        <taxon>Dikarya</taxon>
        <taxon>Ascomycota</taxon>
        <taxon>Pezizomycotina</taxon>
        <taxon>Sordariomycetes</taxon>
        <taxon>Hypocreomycetidae</taxon>
        <taxon>Hypocreales</taxon>
        <taxon>Nectriaceae</taxon>
        <taxon>Fusarium</taxon>
        <taxon>Fusarium heterosporum species complex</taxon>
    </lineage>
</organism>
<dbReference type="GO" id="GO:0022857">
    <property type="term" value="F:transmembrane transporter activity"/>
    <property type="evidence" value="ECO:0007669"/>
    <property type="project" value="InterPro"/>
</dbReference>
<feature type="transmembrane region" description="Helical" evidence="10">
    <location>
        <begin position="487"/>
        <end position="509"/>
    </location>
</feature>
<dbReference type="PROSITE" id="PS50850">
    <property type="entry name" value="MFS"/>
    <property type="match status" value="1"/>
</dbReference>
<dbReference type="SUPFAM" id="SSF103473">
    <property type="entry name" value="MFS general substrate transporter"/>
    <property type="match status" value="1"/>
</dbReference>
<dbReference type="InterPro" id="IPR020846">
    <property type="entry name" value="MFS_dom"/>
</dbReference>
<keyword evidence="3" id="KW-0547">Nucleotide-binding</keyword>
<dbReference type="Pfam" id="PF01230">
    <property type="entry name" value="HIT"/>
    <property type="match status" value="1"/>
</dbReference>
<feature type="transmembrane region" description="Helical" evidence="10">
    <location>
        <begin position="338"/>
        <end position="365"/>
    </location>
</feature>
<dbReference type="FunFam" id="3.30.428.10:FF:000011">
    <property type="entry name" value="Fragile histidine triad"/>
    <property type="match status" value="1"/>
</dbReference>
<dbReference type="PANTHER" id="PTHR23507:SF40">
    <property type="entry name" value="TETRACYCLINE-EFFLUX TRANSPORTER"/>
    <property type="match status" value="1"/>
</dbReference>
<reference evidence="13 14" key="1">
    <citation type="submission" date="2020-05" db="EMBL/GenBank/DDBJ databases">
        <title>Identification and distribution of gene clusters putatively required for synthesis of sphingolipid metabolism inhibitors in phylogenetically diverse species of the filamentous fungus Fusarium.</title>
        <authorList>
            <person name="Kim H.-S."/>
            <person name="Busman M."/>
            <person name="Brown D.W."/>
            <person name="Divon H."/>
            <person name="Uhlig S."/>
            <person name="Proctor R.H."/>
        </authorList>
    </citation>
    <scope>NUCLEOTIDE SEQUENCE [LARGE SCALE GENOMIC DNA]</scope>
    <source>
        <strain evidence="13 14">NRRL 20693</strain>
    </source>
</reference>
<feature type="compositionally biased region" description="Basic and acidic residues" evidence="9">
    <location>
        <begin position="741"/>
        <end position="761"/>
    </location>
</feature>
<dbReference type="PROSITE" id="PS51084">
    <property type="entry name" value="HIT_2"/>
    <property type="match status" value="1"/>
</dbReference>
<evidence type="ECO:0000256" key="5">
    <source>
        <dbReference type="ARBA" id="ARBA00022989"/>
    </source>
</evidence>
<feature type="transmembrane region" description="Helical" evidence="10">
    <location>
        <begin position="377"/>
        <end position="400"/>
    </location>
</feature>
<evidence type="ECO:0000313" key="13">
    <source>
        <dbReference type="EMBL" id="KAF5676460.1"/>
    </source>
</evidence>
<dbReference type="Proteomes" id="UP000567885">
    <property type="component" value="Unassembled WGS sequence"/>
</dbReference>
<keyword evidence="6 10" id="KW-0472">Membrane</keyword>
<evidence type="ECO:0000256" key="1">
    <source>
        <dbReference type="ARBA" id="ARBA00004141"/>
    </source>
</evidence>
<dbReference type="AlphaFoldDB" id="A0A8H5WZ81"/>
<evidence type="ECO:0000256" key="6">
    <source>
        <dbReference type="ARBA" id="ARBA00023136"/>
    </source>
</evidence>
<dbReference type="PROSITE" id="PS00892">
    <property type="entry name" value="HIT_1"/>
    <property type="match status" value="1"/>
</dbReference>
<feature type="transmembrane region" description="Helical" evidence="10">
    <location>
        <begin position="521"/>
        <end position="539"/>
    </location>
</feature>
<proteinExistence type="predicted"/>
<sequence>MTKNDSIHEEETQITNEATHLLPTSSELGDGDSETVSTTGAWDALKDFEGLPWWRRPSVYWLLGPYIIFTLAFGGVIVPKLDLILQLVCKRYFADQHSHNPDKVFTPVLLGSNNPQCKIPEVQANAATFMLVMNLFTGVLSAIVAPKIGHLSDRYGRTRLMALASVGGVLAEFVTILVARFPDTIDHRWLFLGSVFDGMTGSFTAGSVMTQSYTSDCTPPSKRAVSMGYVHACLFTGLAFGPLLSGYFAKWTGSLLSIFYVVMGCHIAFMLFVLIVVPESLSKRKQLIAREKYGKEKEMQPSASSSWTSTFTTANPFAPLKVLYPTGPGTSPALRRNLIALAINDTIILGATMSAGAVIVLYTGVKFDWGLIEKSRFVSLISLVRVVVLMGIFPVINYFGRTRPAARRRRESGITPVEKSTGADELDILVLRSALISDILGALGYVLARSSGLFAVSGVVTAIGGLGGATGQAMITKHVPSERVGQLLGAIGMLQALARVLGPVLFNGLYALTAGHFDQGIFVLLVSFFGLAFIISFVIKPHVVWEDEPEEEREPLNPINEAFDVPSGQLPVEEEDQVRFGHIMTVAGPAGRKIKFGPFEVSNQVFLTTPHSFALVNLKPLIPGHVLVCPHKPHKRLTDLTPAETGDLFTTVQLTQRLLARAYFRTPEPEAGSFSVAVQDGADAGQTVPHVHVHVVPRTAGDMASPDAVYVKLAGEEGNVGGALWDREMAARPQPGGGLSRVDDEDRKPRSQEEMVEEAERYKSILKEMGVE</sequence>
<dbReference type="Pfam" id="PF07690">
    <property type="entry name" value="MFS_1"/>
    <property type="match status" value="2"/>
</dbReference>
<keyword evidence="14" id="KW-1185">Reference proteome</keyword>
<accession>A0A8H5WZ81</accession>
<dbReference type="GO" id="GO:0016787">
    <property type="term" value="F:hydrolase activity"/>
    <property type="evidence" value="ECO:0007669"/>
    <property type="project" value="UniProtKB-KW"/>
</dbReference>
<dbReference type="InterPro" id="IPR036265">
    <property type="entry name" value="HIT-like_sf"/>
</dbReference>
<dbReference type="InterPro" id="IPR011701">
    <property type="entry name" value="MFS"/>
</dbReference>
<dbReference type="OrthoDB" id="3026777at2759"/>
<dbReference type="GO" id="GO:0000166">
    <property type="term" value="F:nucleotide binding"/>
    <property type="evidence" value="ECO:0007669"/>
    <property type="project" value="UniProtKB-KW"/>
</dbReference>
<dbReference type="InterPro" id="IPR011146">
    <property type="entry name" value="HIT-like"/>
</dbReference>
<feature type="compositionally biased region" description="Basic and acidic residues" evidence="9">
    <location>
        <begin position="1"/>
        <end position="11"/>
    </location>
</feature>
<dbReference type="Gene3D" id="1.20.1250.20">
    <property type="entry name" value="MFS general substrate transporter like domains"/>
    <property type="match status" value="1"/>
</dbReference>
<comment type="subcellular location">
    <subcellularLocation>
        <location evidence="1">Membrane</location>
        <topology evidence="1">Multi-pass membrane protein</topology>
    </subcellularLocation>
</comment>
<evidence type="ECO:0000256" key="3">
    <source>
        <dbReference type="ARBA" id="ARBA00022741"/>
    </source>
</evidence>
<keyword evidence="2 10" id="KW-0812">Transmembrane</keyword>
<evidence type="ECO:0000256" key="8">
    <source>
        <dbReference type="PROSITE-ProRule" id="PRU00464"/>
    </source>
</evidence>
<dbReference type="GO" id="GO:0016020">
    <property type="term" value="C:membrane"/>
    <property type="evidence" value="ECO:0007669"/>
    <property type="project" value="UniProtKB-SubCell"/>
</dbReference>
<feature type="transmembrane region" description="Helical" evidence="10">
    <location>
        <begin position="126"/>
        <end position="148"/>
    </location>
</feature>
<evidence type="ECO:0000256" key="4">
    <source>
        <dbReference type="ARBA" id="ARBA00022801"/>
    </source>
</evidence>
<feature type="transmembrane region" description="Helical" evidence="10">
    <location>
        <begin position="187"/>
        <end position="208"/>
    </location>
</feature>
<feature type="transmembrane region" description="Helical" evidence="10">
    <location>
        <begin position="59"/>
        <end position="78"/>
    </location>
</feature>
<evidence type="ECO:0000313" key="14">
    <source>
        <dbReference type="Proteomes" id="UP000567885"/>
    </source>
</evidence>
<evidence type="ECO:0000259" key="12">
    <source>
        <dbReference type="PROSITE" id="PS51084"/>
    </source>
</evidence>
<feature type="transmembrane region" description="Helical" evidence="10">
    <location>
        <begin position="160"/>
        <end position="181"/>
    </location>
</feature>
<protein>
    <submittedName>
        <fullName evidence="13">Tetracycline-efflux transporter</fullName>
    </submittedName>
</protein>
<dbReference type="SUPFAM" id="SSF54197">
    <property type="entry name" value="HIT-like"/>
    <property type="match status" value="1"/>
</dbReference>